<dbReference type="AlphaFoldDB" id="A0A1F6W7L4"/>
<feature type="transmembrane region" description="Helical" evidence="2">
    <location>
        <begin position="449"/>
        <end position="470"/>
    </location>
</feature>
<proteinExistence type="predicted"/>
<evidence type="ECO:0000259" key="3">
    <source>
        <dbReference type="PROSITE" id="PS50093"/>
    </source>
</evidence>
<dbReference type="STRING" id="1801754.A3D42_00625"/>
<dbReference type="InterPro" id="IPR000601">
    <property type="entry name" value="PKD_dom"/>
</dbReference>
<keyword evidence="2" id="KW-0472">Membrane</keyword>
<dbReference type="Gene3D" id="2.60.40.10">
    <property type="entry name" value="Immunoglobulins"/>
    <property type="match status" value="1"/>
</dbReference>
<evidence type="ECO:0000313" key="4">
    <source>
        <dbReference type="EMBL" id="OGI77792.1"/>
    </source>
</evidence>
<feature type="region of interest" description="Disordered" evidence="1">
    <location>
        <begin position="168"/>
        <end position="198"/>
    </location>
</feature>
<keyword evidence="2" id="KW-1133">Transmembrane helix</keyword>
<feature type="domain" description="PKD" evidence="3">
    <location>
        <begin position="234"/>
        <end position="278"/>
    </location>
</feature>
<organism evidence="4 5">
    <name type="scientific">Candidatus Nomurabacteria bacterium RIFCSPHIGHO2_02_FULL_41_18</name>
    <dbReference type="NCBI Taxonomy" id="1801754"/>
    <lineage>
        <taxon>Bacteria</taxon>
        <taxon>Candidatus Nomuraibacteriota</taxon>
    </lineage>
</organism>
<dbReference type="InterPro" id="IPR035986">
    <property type="entry name" value="PKD_dom_sf"/>
</dbReference>
<feature type="compositionally biased region" description="Low complexity" evidence="1">
    <location>
        <begin position="174"/>
        <end position="187"/>
    </location>
</feature>
<dbReference type="SUPFAM" id="SSF49299">
    <property type="entry name" value="PKD domain"/>
    <property type="match status" value="1"/>
</dbReference>
<reference evidence="4 5" key="1">
    <citation type="journal article" date="2016" name="Nat. Commun.">
        <title>Thousands of microbial genomes shed light on interconnected biogeochemical processes in an aquifer system.</title>
        <authorList>
            <person name="Anantharaman K."/>
            <person name="Brown C.T."/>
            <person name="Hug L.A."/>
            <person name="Sharon I."/>
            <person name="Castelle C.J."/>
            <person name="Probst A.J."/>
            <person name="Thomas B.C."/>
            <person name="Singh A."/>
            <person name="Wilkins M.J."/>
            <person name="Karaoz U."/>
            <person name="Brodie E.L."/>
            <person name="Williams K.H."/>
            <person name="Hubbard S.S."/>
            <person name="Banfield J.F."/>
        </authorList>
    </citation>
    <scope>NUCLEOTIDE SEQUENCE [LARGE SCALE GENOMIC DNA]</scope>
</reference>
<keyword evidence="2" id="KW-0812">Transmembrane</keyword>
<evidence type="ECO:0000313" key="5">
    <source>
        <dbReference type="Proteomes" id="UP000177777"/>
    </source>
</evidence>
<dbReference type="Gene3D" id="2.60.40.1260">
    <property type="entry name" value="Lamin Tail domain"/>
    <property type="match status" value="1"/>
</dbReference>
<comment type="caution">
    <text evidence="4">The sequence shown here is derived from an EMBL/GenBank/DDBJ whole genome shotgun (WGS) entry which is preliminary data.</text>
</comment>
<dbReference type="EMBL" id="MFUE01000010">
    <property type="protein sequence ID" value="OGI77792.1"/>
    <property type="molecule type" value="Genomic_DNA"/>
</dbReference>
<gene>
    <name evidence="4" type="ORF">A3D42_00625</name>
</gene>
<dbReference type="Proteomes" id="UP000177777">
    <property type="component" value="Unassembled WGS sequence"/>
</dbReference>
<evidence type="ECO:0000256" key="2">
    <source>
        <dbReference type="SAM" id="Phobius"/>
    </source>
</evidence>
<dbReference type="InterPro" id="IPR036415">
    <property type="entry name" value="Lamin_tail_dom_sf"/>
</dbReference>
<dbReference type="SUPFAM" id="SSF74853">
    <property type="entry name" value="Lamin A/C globular tail domain"/>
    <property type="match status" value="1"/>
</dbReference>
<dbReference type="CDD" id="cd00146">
    <property type="entry name" value="PKD"/>
    <property type="match status" value="1"/>
</dbReference>
<dbReference type="InterPro" id="IPR001322">
    <property type="entry name" value="Lamin_tail_dom"/>
</dbReference>
<sequence>MPKRLILFLIGIIFLFSFSFAQAGIVINEIMYSSNSEDTDWVEIYNEGNSSVLITTMGSSDAWRISTSTSNSPTKFNLNGDDFNISPEEYVILAADKDVFLSKHSGYSGVVVDITASGFNNEEGNIQLWDNNFISISGLHYTSSMGANGDGNTLQKISGSWVGTLPTPGAVNEASASPSPAPETGSSSGSGGSSSSGASQAIPILQKIKTEIKTKTLVFAGVPVIFEGSVRGYSGEPLHSGKFFWNFGDGDSREMNLSFTPEKFTHTYFYPGEYLVSLEYRLNYYSEAPDASDKIILKVVSANLVISKVGDERDFFVEISNNTAYETDLSGWILKSGDKNFIFAKNTILGAKKEIRLSPQITNFSITDKPGLKLLDSQGISVFDYTASLASASIARVQTKAAATTISLANGDASEILEASWANGEEISKEVLTATPILSGYEEGQAGGLPFPIIIFSAFLSFSAGAVYFLRRMTDSRVPGDDFELLDE</sequence>
<dbReference type="Pfam" id="PF00801">
    <property type="entry name" value="PKD"/>
    <property type="match status" value="1"/>
</dbReference>
<dbReference type="PROSITE" id="PS50093">
    <property type="entry name" value="PKD"/>
    <property type="match status" value="1"/>
</dbReference>
<protein>
    <recommendedName>
        <fullName evidence="3">PKD domain-containing protein</fullName>
    </recommendedName>
</protein>
<dbReference type="InterPro" id="IPR013783">
    <property type="entry name" value="Ig-like_fold"/>
</dbReference>
<evidence type="ECO:0000256" key="1">
    <source>
        <dbReference type="SAM" id="MobiDB-lite"/>
    </source>
</evidence>
<accession>A0A1F6W7L4</accession>
<dbReference type="Pfam" id="PF00932">
    <property type="entry name" value="LTD"/>
    <property type="match status" value="1"/>
</dbReference>
<name>A0A1F6W7L4_9BACT</name>